<evidence type="ECO:0000256" key="5">
    <source>
        <dbReference type="ARBA" id="ARBA00022989"/>
    </source>
</evidence>
<feature type="transmembrane region" description="Helical" evidence="7">
    <location>
        <begin position="333"/>
        <end position="354"/>
    </location>
</feature>
<reference evidence="8 9" key="1">
    <citation type="journal article" date="2015" name="Nature">
        <title>rRNA introns, odd ribosomes, and small enigmatic genomes across a large radiation of phyla.</title>
        <authorList>
            <person name="Brown C.T."/>
            <person name="Hug L.A."/>
            <person name="Thomas B.C."/>
            <person name="Sharon I."/>
            <person name="Castelle C.J."/>
            <person name="Singh A."/>
            <person name="Wilkins M.J."/>
            <person name="Williams K.H."/>
            <person name="Banfield J.F."/>
        </authorList>
    </citation>
    <scope>NUCLEOTIDE SEQUENCE [LARGE SCALE GENOMIC DNA]</scope>
</reference>
<name>A0A0G0DE83_9BACT</name>
<dbReference type="Proteomes" id="UP000034536">
    <property type="component" value="Unassembled WGS sequence"/>
</dbReference>
<evidence type="ECO:0000256" key="3">
    <source>
        <dbReference type="ARBA" id="ARBA00022475"/>
    </source>
</evidence>
<evidence type="ECO:0000256" key="2">
    <source>
        <dbReference type="ARBA" id="ARBA00007430"/>
    </source>
</evidence>
<feature type="transmembrane region" description="Helical" evidence="7">
    <location>
        <begin position="47"/>
        <end position="73"/>
    </location>
</feature>
<comment type="similarity">
    <text evidence="2">Belongs to the polysaccharide synthase family.</text>
</comment>
<protein>
    <submittedName>
        <fullName evidence="8">Polysaccharide biosynthesis protein</fullName>
    </submittedName>
</protein>
<dbReference type="PANTHER" id="PTHR30250:SF10">
    <property type="entry name" value="LIPOPOLYSACCHARIDE BIOSYNTHESIS PROTEIN WZXC"/>
    <property type="match status" value="1"/>
</dbReference>
<feature type="transmembrane region" description="Helical" evidence="7">
    <location>
        <begin position="294"/>
        <end position="313"/>
    </location>
</feature>
<feature type="transmembrane region" description="Helical" evidence="7">
    <location>
        <begin position="85"/>
        <end position="108"/>
    </location>
</feature>
<dbReference type="Pfam" id="PF13440">
    <property type="entry name" value="Polysacc_synt_3"/>
    <property type="match status" value="1"/>
</dbReference>
<organism evidence="8 9">
    <name type="scientific">Candidatus Roizmanbacteria bacterium GW2011_GWA2_35_8</name>
    <dbReference type="NCBI Taxonomy" id="1618479"/>
    <lineage>
        <taxon>Bacteria</taxon>
        <taxon>Candidatus Roizmaniibacteriota</taxon>
    </lineage>
</organism>
<dbReference type="GO" id="GO:0005886">
    <property type="term" value="C:plasma membrane"/>
    <property type="evidence" value="ECO:0007669"/>
    <property type="project" value="UniProtKB-SubCell"/>
</dbReference>
<dbReference type="InterPro" id="IPR050833">
    <property type="entry name" value="Poly_Biosynth_Transport"/>
</dbReference>
<evidence type="ECO:0000256" key="7">
    <source>
        <dbReference type="SAM" id="Phobius"/>
    </source>
</evidence>
<dbReference type="AlphaFoldDB" id="A0A0G0DE83"/>
<dbReference type="PANTHER" id="PTHR30250">
    <property type="entry name" value="PST FAMILY PREDICTED COLANIC ACID TRANSPORTER"/>
    <property type="match status" value="1"/>
</dbReference>
<gene>
    <name evidence="8" type="ORF">UR89_C0009G0017</name>
</gene>
<keyword evidence="6 7" id="KW-0472">Membrane</keyword>
<keyword evidence="5 7" id="KW-1133">Transmembrane helix</keyword>
<evidence type="ECO:0000256" key="6">
    <source>
        <dbReference type="ARBA" id="ARBA00023136"/>
    </source>
</evidence>
<sequence>MDKNQVSEVKRKTIISALSLFFQSGYAAFLGLAANLVLTILLTPGIFGIYIATLSIISILNYFSDIGLAASLIQKKEVTRDDEKTAFTIQQFLVVSLVISGFFATSAIRNFYKLPVEGTFLYWSLLLGFFLSSLKTIPSVFLERKIHFQKIVLVQIIENTFFYLTVIILALMGYGLNSFTYAVILRSLVGLTSIYIISPWKPAIGINAVSFRRLVSFGAPFQASSLLALVKDDLMILYLGKVLGFTGLGYIGWAKKWAEAPIRIIMDNISRILFPLFSKFQNEKERLVKLVEKIIFYQSFLILPAIIGAALTMRQFINLIPRYTQWTQALPLFYLFCLSALLSSYSTPFINLLNGLGYVKISFYFMVGWTAATWILTPILIKIFGYLGFPITLVILSMSFVIVIYQTKKVVNFSFLKNIYPFLISSLIMAVIVSALLRVSPFSALAALIIAVLVGIMSYLFMIRFVFKIDFLKEFKILRKNE</sequence>
<proteinExistence type="inferred from homology"/>
<feature type="transmembrane region" description="Helical" evidence="7">
    <location>
        <begin position="361"/>
        <end position="381"/>
    </location>
</feature>
<keyword evidence="3" id="KW-1003">Cell membrane</keyword>
<evidence type="ECO:0000313" key="8">
    <source>
        <dbReference type="EMBL" id="KKP86996.1"/>
    </source>
</evidence>
<keyword evidence="4 7" id="KW-0812">Transmembrane</keyword>
<feature type="transmembrane region" description="Helical" evidence="7">
    <location>
        <begin position="151"/>
        <end position="173"/>
    </location>
</feature>
<feature type="transmembrane region" description="Helical" evidence="7">
    <location>
        <begin position="445"/>
        <end position="467"/>
    </location>
</feature>
<dbReference type="EMBL" id="LBQX01000009">
    <property type="protein sequence ID" value="KKP86996.1"/>
    <property type="molecule type" value="Genomic_DNA"/>
</dbReference>
<accession>A0A0G0DE83</accession>
<feature type="transmembrane region" description="Helical" evidence="7">
    <location>
        <begin position="235"/>
        <end position="253"/>
    </location>
</feature>
<comment type="subcellular location">
    <subcellularLocation>
        <location evidence="1">Cell membrane</location>
        <topology evidence="1">Multi-pass membrane protein</topology>
    </subcellularLocation>
</comment>
<feature type="transmembrane region" description="Helical" evidence="7">
    <location>
        <begin position="387"/>
        <end position="407"/>
    </location>
</feature>
<evidence type="ECO:0000313" key="9">
    <source>
        <dbReference type="Proteomes" id="UP000034536"/>
    </source>
</evidence>
<feature type="transmembrane region" description="Helical" evidence="7">
    <location>
        <begin position="20"/>
        <end position="41"/>
    </location>
</feature>
<evidence type="ECO:0000256" key="4">
    <source>
        <dbReference type="ARBA" id="ARBA00022692"/>
    </source>
</evidence>
<feature type="transmembrane region" description="Helical" evidence="7">
    <location>
        <begin position="419"/>
        <end position="439"/>
    </location>
</feature>
<feature type="transmembrane region" description="Helical" evidence="7">
    <location>
        <begin position="120"/>
        <end position="142"/>
    </location>
</feature>
<evidence type="ECO:0000256" key="1">
    <source>
        <dbReference type="ARBA" id="ARBA00004651"/>
    </source>
</evidence>
<comment type="caution">
    <text evidence="8">The sequence shown here is derived from an EMBL/GenBank/DDBJ whole genome shotgun (WGS) entry which is preliminary data.</text>
</comment>